<dbReference type="Proteomes" id="UP000216682">
    <property type="component" value="Unassembled WGS sequence"/>
</dbReference>
<evidence type="ECO:0000313" key="1">
    <source>
        <dbReference type="EMBL" id="OZT76711.1"/>
    </source>
</evidence>
<evidence type="ECO:0008006" key="3">
    <source>
        <dbReference type="Google" id="ProtNLM"/>
    </source>
</evidence>
<organism evidence="1 2">
    <name type="scientific">Salinicoccus roseus</name>
    <dbReference type="NCBI Taxonomy" id="45670"/>
    <lineage>
        <taxon>Bacteria</taxon>
        <taxon>Bacillati</taxon>
        <taxon>Bacillota</taxon>
        <taxon>Bacilli</taxon>
        <taxon>Bacillales</taxon>
        <taxon>Staphylococcaceae</taxon>
        <taxon>Salinicoccus</taxon>
    </lineage>
</organism>
<proteinExistence type="predicted"/>
<dbReference type="AlphaFoldDB" id="A0A265E543"/>
<gene>
    <name evidence="1" type="ORF">CFN03_09600</name>
</gene>
<dbReference type="InterPro" id="IPR019292">
    <property type="entry name" value="McrC"/>
</dbReference>
<dbReference type="PANTHER" id="PTHR38733:SF1">
    <property type="entry name" value="TYPE IV METHYL-DIRECTED RESTRICTION ENZYME ECOKMCRBC"/>
    <property type="match status" value="1"/>
</dbReference>
<accession>A0A265E543</accession>
<reference evidence="1 2" key="1">
    <citation type="submission" date="2017-07" db="EMBL/GenBank/DDBJ databases">
        <title>Shotgun whole genome sequences of three halophilic bacterial isolates.</title>
        <authorList>
            <person name="Pozzo T."/>
            <person name="Higdon S.M."/>
            <person name="Quillaguaman J."/>
        </authorList>
    </citation>
    <scope>NUCLEOTIDE SEQUENCE [LARGE SCALE GENOMIC DNA]</scope>
    <source>
        <strain evidence="1 2">BU-1</strain>
    </source>
</reference>
<dbReference type="EMBL" id="NPEZ01000004">
    <property type="protein sequence ID" value="OZT76711.1"/>
    <property type="molecule type" value="Genomic_DNA"/>
</dbReference>
<name>A0A265E543_9STAP</name>
<sequence length="447" mass="52568">MMDSIRRLTMKTKDNTVTAIDDVTISDDFIGRIANKNIEDLETFNLFLFPPKLSDIDDLDASHFLMMANSERIRTTNVMGIIGYKDERLFIGSRFDADNDYFFYYMLKKVLNMNVINTEVNMEHQSSFLELLIPLFPKLLNNAMKKGLYKEYKVQHHNDTNVKGTIDFKRHLKKNVPFLGNIAYNTREFSYENHVIHLIRYTIEFIKRRKNLRKVLYMNDITKENIHVIEENSTHFASIHLAKTIHLNIRRPVRHGYYFEYQALQRLCIAILRAESNYFKKNTNDEIYGILFDGAWLFEEYVNTIIGDRFIHPQNTKGIGRHYLFNAANGLIYPDFISKDALNRKIADAKYKPINNIRGRDYLQIIAYMHRFEADEGYFIYPFQENMNKTGENSLSLLSGVEHTNIREPNIKVVKSGIAIPSQKKGFNAFERAMYEEEVKLKNRIIQ</sequence>
<comment type="caution">
    <text evidence="1">The sequence shown here is derived from an EMBL/GenBank/DDBJ whole genome shotgun (WGS) entry which is preliminary data.</text>
</comment>
<dbReference type="Pfam" id="PF10117">
    <property type="entry name" value="McrBC"/>
    <property type="match status" value="1"/>
</dbReference>
<dbReference type="PANTHER" id="PTHR38733">
    <property type="entry name" value="PROTEIN MCRC"/>
    <property type="match status" value="1"/>
</dbReference>
<evidence type="ECO:0000313" key="2">
    <source>
        <dbReference type="Proteomes" id="UP000216682"/>
    </source>
</evidence>
<protein>
    <recommendedName>
        <fullName evidence="3">5-methylcytosine-specific restriction endonuclease McrBC regulatory subunit McrC</fullName>
    </recommendedName>
</protein>